<keyword evidence="4" id="KW-1185">Reference proteome</keyword>
<organism evidence="3 4">
    <name type="scientific">Aspergillus heteromorphus CBS 117.55</name>
    <dbReference type="NCBI Taxonomy" id="1448321"/>
    <lineage>
        <taxon>Eukaryota</taxon>
        <taxon>Fungi</taxon>
        <taxon>Dikarya</taxon>
        <taxon>Ascomycota</taxon>
        <taxon>Pezizomycotina</taxon>
        <taxon>Eurotiomycetes</taxon>
        <taxon>Eurotiomycetidae</taxon>
        <taxon>Eurotiales</taxon>
        <taxon>Aspergillaceae</taxon>
        <taxon>Aspergillus</taxon>
        <taxon>Aspergillus subgen. Circumdati</taxon>
    </lineage>
</organism>
<dbReference type="AlphaFoldDB" id="A0A317WJY2"/>
<dbReference type="EMBL" id="MSFL01000007">
    <property type="protein sequence ID" value="PWY86756.1"/>
    <property type="molecule type" value="Genomic_DNA"/>
</dbReference>
<comment type="caution">
    <text evidence="3">The sequence shown here is derived from an EMBL/GenBank/DDBJ whole genome shotgun (WGS) entry which is preliminary data.</text>
</comment>
<dbReference type="RefSeq" id="XP_025400988.1">
    <property type="nucleotide sequence ID" value="XM_025541739.1"/>
</dbReference>
<proteinExistence type="predicted"/>
<feature type="compositionally biased region" description="Low complexity" evidence="1">
    <location>
        <begin position="23"/>
        <end position="33"/>
    </location>
</feature>
<accession>A0A317WJY2</accession>
<sequence length="121" mass="13136">MHLPTLPTLLTTLTTLTLTLLTPHPTLAQTTPETPTPTPTPTPPHPPPKASIKDVYSVQYCDFRWNVSYGDWDHFASDDENSVIRASVGKIGVFASVEDCLDGFRDLVEGCWGVGVGGLGW</sequence>
<evidence type="ECO:0000313" key="3">
    <source>
        <dbReference type="EMBL" id="PWY86756.1"/>
    </source>
</evidence>
<gene>
    <name evidence="3" type="ORF">BO70DRAFT_351342</name>
</gene>
<feature type="chain" id="PRO_5016377539" description="Ecp2 effector protein domain-containing protein" evidence="2">
    <location>
        <begin position="29"/>
        <end position="121"/>
    </location>
</feature>
<name>A0A317WJY2_9EURO</name>
<feature type="region of interest" description="Disordered" evidence="1">
    <location>
        <begin position="23"/>
        <end position="50"/>
    </location>
</feature>
<dbReference type="OrthoDB" id="2730350at2759"/>
<dbReference type="Proteomes" id="UP000247233">
    <property type="component" value="Unassembled WGS sequence"/>
</dbReference>
<dbReference type="VEuPathDB" id="FungiDB:BO70DRAFT_351342"/>
<dbReference type="GeneID" id="37063976"/>
<evidence type="ECO:0000256" key="2">
    <source>
        <dbReference type="SAM" id="SignalP"/>
    </source>
</evidence>
<evidence type="ECO:0000256" key="1">
    <source>
        <dbReference type="SAM" id="MobiDB-lite"/>
    </source>
</evidence>
<reference evidence="3 4" key="1">
    <citation type="submission" date="2016-12" db="EMBL/GenBank/DDBJ databases">
        <title>The genomes of Aspergillus section Nigri reveals drivers in fungal speciation.</title>
        <authorList>
            <consortium name="DOE Joint Genome Institute"/>
            <person name="Vesth T.C."/>
            <person name="Nybo J."/>
            <person name="Theobald S."/>
            <person name="Brandl J."/>
            <person name="Frisvad J.C."/>
            <person name="Nielsen K.F."/>
            <person name="Lyhne E.K."/>
            <person name="Kogle M.E."/>
            <person name="Kuo A."/>
            <person name="Riley R."/>
            <person name="Clum A."/>
            <person name="Nolan M."/>
            <person name="Lipzen A."/>
            <person name="Salamov A."/>
            <person name="Henrissat B."/>
            <person name="Wiebenga A."/>
            <person name="De Vries R.P."/>
            <person name="Grigoriev I.V."/>
            <person name="Mortensen U.H."/>
            <person name="Andersen M.R."/>
            <person name="Baker S.E."/>
        </authorList>
    </citation>
    <scope>NUCLEOTIDE SEQUENCE [LARGE SCALE GENOMIC DNA]</scope>
    <source>
        <strain evidence="3 4">CBS 117.55</strain>
    </source>
</reference>
<feature type="compositionally biased region" description="Pro residues" evidence="1">
    <location>
        <begin position="34"/>
        <end position="49"/>
    </location>
</feature>
<evidence type="ECO:0000313" key="4">
    <source>
        <dbReference type="Proteomes" id="UP000247233"/>
    </source>
</evidence>
<evidence type="ECO:0008006" key="5">
    <source>
        <dbReference type="Google" id="ProtNLM"/>
    </source>
</evidence>
<feature type="signal peptide" evidence="2">
    <location>
        <begin position="1"/>
        <end position="28"/>
    </location>
</feature>
<keyword evidence="2" id="KW-0732">Signal</keyword>
<protein>
    <recommendedName>
        <fullName evidence="5">Ecp2 effector protein domain-containing protein</fullName>
    </recommendedName>
</protein>